<evidence type="ECO:0000313" key="1">
    <source>
        <dbReference type="EMBL" id="KAI3695301.1"/>
    </source>
</evidence>
<dbReference type="Proteomes" id="UP001056120">
    <property type="component" value="Linkage Group LG26"/>
</dbReference>
<protein>
    <submittedName>
        <fullName evidence="1">Uncharacterized protein</fullName>
    </submittedName>
</protein>
<accession>A0ACB8ZC21</accession>
<organism evidence="1 2">
    <name type="scientific">Smallanthus sonchifolius</name>
    <dbReference type="NCBI Taxonomy" id="185202"/>
    <lineage>
        <taxon>Eukaryota</taxon>
        <taxon>Viridiplantae</taxon>
        <taxon>Streptophyta</taxon>
        <taxon>Embryophyta</taxon>
        <taxon>Tracheophyta</taxon>
        <taxon>Spermatophyta</taxon>
        <taxon>Magnoliopsida</taxon>
        <taxon>eudicotyledons</taxon>
        <taxon>Gunneridae</taxon>
        <taxon>Pentapetalae</taxon>
        <taxon>asterids</taxon>
        <taxon>campanulids</taxon>
        <taxon>Asterales</taxon>
        <taxon>Asteraceae</taxon>
        <taxon>Asteroideae</taxon>
        <taxon>Heliantheae alliance</taxon>
        <taxon>Millerieae</taxon>
        <taxon>Smallanthus</taxon>
    </lineage>
</organism>
<name>A0ACB8ZC21_9ASTR</name>
<evidence type="ECO:0000313" key="2">
    <source>
        <dbReference type="Proteomes" id="UP001056120"/>
    </source>
</evidence>
<proteinExistence type="predicted"/>
<keyword evidence="2" id="KW-1185">Reference proteome</keyword>
<reference evidence="1 2" key="2">
    <citation type="journal article" date="2022" name="Mol. Ecol. Resour.">
        <title>The genomes of chicory, endive, great burdock and yacon provide insights into Asteraceae paleo-polyploidization history and plant inulin production.</title>
        <authorList>
            <person name="Fan W."/>
            <person name="Wang S."/>
            <person name="Wang H."/>
            <person name="Wang A."/>
            <person name="Jiang F."/>
            <person name="Liu H."/>
            <person name="Zhao H."/>
            <person name="Xu D."/>
            <person name="Zhang Y."/>
        </authorList>
    </citation>
    <scope>NUCLEOTIDE SEQUENCE [LARGE SCALE GENOMIC DNA]</scope>
    <source>
        <strain evidence="2">cv. Yunnan</strain>
        <tissue evidence="1">Leaves</tissue>
    </source>
</reference>
<sequence>MFLDHLIVYADEDREDDIKKFLKFGGRRRPNPKGKLTLQNQQTPYSISKQLDIQFFYYINKHILSSAIWSSIYRLLITVNFLKLCLLFPYLGLGLGF</sequence>
<reference evidence="2" key="1">
    <citation type="journal article" date="2022" name="Mol. Ecol. Resour.">
        <title>The genomes of chicory, endive, great burdock and yacon provide insights into Asteraceae palaeo-polyploidization history and plant inulin production.</title>
        <authorList>
            <person name="Fan W."/>
            <person name="Wang S."/>
            <person name="Wang H."/>
            <person name="Wang A."/>
            <person name="Jiang F."/>
            <person name="Liu H."/>
            <person name="Zhao H."/>
            <person name="Xu D."/>
            <person name="Zhang Y."/>
        </authorList>
    </citation>
    <scope>NUCLEOTIDE SEQUENCE [LARGE SCALE GENOMIC DNA]</scope>
    <source>
        <strain evidence="2">cv. Yunnan</strain>
    </source>
</reference>
<gene>
    <name evidence="1" type="ORF">L1987_78296</name>
</gene>
<comment type="caution">
    <text evidence="1">The sequence shown here is derived from an EMBL/GenBank/DDBJ whole genome shotgun (WGS) entry which is preliminary data.</text>
</comment>
<dbReference type="EMBL" id="CM042043">
    <property type="protein sequence ID" value="KAI3695301.1"/>
    <property type="molecule type" value="Genomic_DNA"/>
</dbReference>